<dbReference type="InterPro" id="IPR053145">
    <property type="entry name" value="AB_hydrolase_Est10"/>
</dbReference>
<dbReference type="STRING" id="1079859.SAMN04515674_118105"/>
<dbReference type="GO" id="GO:0052689">
    <property type="term" value="F:carboxylic ester hydrolase activity"/>
    <property type="evidence" value="ECO:0007669"/>
    <property type="project" value="TreeGrafter"/>
</dbReference>
<dbReference type="AlphaFoldDB" id="A0A1I5YG72"/>
<name>A0A1I5YG72_9BACT</name>
<accession>A0A1I5YG72</accession>
<dbReference type="InterPro" id="IPR029058">
    <property type="entry name" value="AB_hydrolase_fold"/>
</dbReference>
<protein>
    <recommendedName>
        <fullName evidence="1">Serine aminopeptidase S33 domain-containing protein</fullName>
    </recommendedName>
</protein>
<gene>
    <name evidence="2" type="ORF">SAMN04515674_118105</name>
</gene>
<evidence type="ECO:0000313" key="2">
    <source>
        <dbReference type="EMBL" id="SFQ43100.1"/>
    </source>
</evidence>
<dbReference type="SUPFAM" id="SSF53474">
    <property type="entry name" value="alpha/beta-Hydrolases"/>
    <property type="match status" value="1"/>
</dbReference>
<dbReference type="Proteomes" id="UP000199306">
    <property type="component" value="Unassembled WGS sequence"/>
</dbReference>
<dbReference type="InterPro" id="IPR022742">
    <property type="entry name" value="Hydrolase_4"/>
</dbReference>
<organism evidence="2 3">
    <name type="scientific">Pseudarcicella hirudinis</name>
    <dbReference type="NCBI Taxonomy" id="1079859"/>
    <lineage>
        <taxon>Bacteria</taxon>
        <taxon>Pseudomonadati</taxon>
        <taxon>Bacteroidota</taxon>
        <taxon>Cytophagia</taxon>
        <taxon>Cytophagales</taxon>
        <taxon>Flectobacillaceae</taxon>
        <taxon>Pseudarcicella</taxon>
    </lineage>
</organism>
<dbReference type="PANTHER" id="PTHR43265:SF1">
    <property type="entry name" value="ESTERASE ESTD"/>
    <property type="match status" value="1"/>
</dbReference>
<dbReference type="Gene3D" id="3.40.50.1820">
    <property type="entry name" value="alpha/beta hydrolase"/>
    <property type="match status" value="1"/>
</dbReference>
<evidence type="ECO:0000313" key="3">
    <source>
        <dbReference type="Proteomes" id="UP000199306"/>
    </source>
</evidence>
<sequence>MKKLILSTYLFLISFLNFSQTSTQNIVLKQNKGSLEGTILTPSVSGAFPIVLIIAGSGPTDRDGNNPMADKSNSYKLLAEKLAENGIASLRYDKRGVAKSSGAGLREADLTFETYVDDAAQFIDTLRKDKRFSKIIIAGHSEGSLIGMLALQKAKADAYISMAGPARRIDEIINTQIATQPIPDSVKKETEKYFSKLRQGEKIPKIMQNMLIFSLFRPSVQPYIISWLKYTPTEEIRKVNIPTLIVQGKSDQQVGETEGLALSKAKPDAEYLPIEAMTHSLKDENQIRQQEIKSEEFPLSAKLTEGIIQFIQKL</sequence>
<keyword evidence="3" id="KW-1185">Reference proteome</keyword>
<proteinExistence type="predicted"/>
<dbReference type="PANTHER" id="PTHR43265">
    <property type="entry name" value="ESTERASE ESTD"/>
    <property type="match status" value="1"/>
</dbReference>
<dbReference type="EMBL" id="FOXH01000018">
    <property type="protein sequence ID" value="SFQ43100.1"/>
    <property type="molecule type" value="Genomic_DNA"/>
</dbReference>
<dbReference type="OrthoDB" id="9809549at2"/>
<feature type="domain" description="Serine aminopeptidase S33" evidence="1">
    <location>
        <begin position="68"/>
        <end position="284"/>
    </location>
</feature>
<dbReference type="RefSeq" id="WP_092019463.1">
    <property type="nucleotide sequence ID" value="NZ_FOXH01000018.1"/>
</dbReference>
<reference evidence="2 3" key="1">
    <citation type="submission" date="2016-10" db="EMBL/GenBank/DDBJ databases">
        <authorList>
            <person name="de Groot N.N."/>
        </authorList>
    </citation>
    <scope>NUCLEOTIDE SEQUENCE [LARGE SCALE GENOMIC DNA]</scope>
    <source>
        <strain evidence="3">E92,LMG 26720,CCM 7988</strain>
    </source>
</reference>
<evidence type="ECO:0000259" key="1">
    <source>
        <dbReference type="Pfam" id="PF12146"/>
    </source>
</evidence>
<dbReference type="Pfam" id="PF12146">
    <property type="entry name" value="Hydrolase_4"/>
    <property type="match status" value="1"/>
</dbReference>